<evidence type="ECO:0000256" key="1">
    <source>
        <dbReference type="SAM" id="MobiDB-lite"/>
    </source>
</evidence>
<dbReference type="OrthoDB" id="412109at2759"/>
<dbReference type="AlphaFoldDB" id="A0A2P7YG11"/>
<proteinExistence type="predicted"/>
<evidence type="ECO:0000313" key="2">
    <source>
        <dbReference type="EMBL" id="PSK34899.1"/>
    </source>
</evidence>
<protein>
    <submittedName>
        <fullName evidence="2">Uncharacterized protein</fullName>
    </submittedName>
</protein>
<dbReference type="EMBL" id="NHZQ01000445">
    <property type="protein sequence ID" value="PSK34899.1"/>
    <property type="molecule type" value="Genomic_DNA"/>
</dbReference>
<comment type="caution">
    <text evidence="2">The sequence shown here is derived from an EMBL/GenBank/DDBJ whole genome shotgun (WGS) entry which is preliminary data.</text>
</comment>
<sequence length="386" mass="43964">MPIHSRLANLANRKLITNALFTAKHGATPIKATCSHGSIIYGTSMRCETALDPETLEYALEAAEKLWLCLPAGQGFESTSISTWPELTSRLNYIASCVLCDKHRTQDTITELVKDYTTALQAAALKEVDLAEHLYQVTTRAHVAPLWENVAEKKQARHNAENDPATARGREEHARAERDAEKRKRAARDSADARLNDQQHQKKKPRSSKSQRKHDKKQYQNFRPSPQYAPSCISEPDGTWLHMTSEYRKVWADYQYDNKKTDALSKNKVPLLIRLLYPVFTGLPGDVNDTAVKMFYTKAIYYWGGDIIETMKAERTKWHPDKVDQRYNGEPDIEQVKEKANIIFRVANEIITETKEKVDRGFGRYPGQPWADGPAGGYHGWWCEGL</sequence>
<feature type="compositionally biased region" description="Basic residues" evidence="1">
    <location>
        <begin position="201"/>
        <end position="216"/>
    </location>
</feature>
<gene>
    <name evidence="2" type="ORF">B9Z65_1482</name>
</gene>
<evidence type="ECO:0000313" key="3">
    <source>
        <dbReference type="Proteomes" id="UP000243723"/>
    </source>
</evidence>
<dbReference type="Proteomes" id="UP000243723">
    <property type="component" value="Unassembled WGS sequence"/>
</dbReference>
<accession>A0A2P7YG11</accession>
<feature type="compositionally biased region" description="Basic and acidic residues" evidence="1">
    <location>
        <begin position="168"/>
        <end position="200"/>
    </location>
</feature>
<reference evidence="2 3" key="1">
    <citation type="submission" date="2017-05" db="EMBL/GenBank/DDBJ databases">
        <title>Draft genome sequence of Elsinoe australis.</title>
        <authorList>
            <person name="Cheng Q."/>
        </authorList>
    </citation>
    <scope>NUCLEOTIDE SEQUENCE [LARGE SCALE GENOMIC DNA]</scope>
    <source>
        <strain evidence="2 3">NL1</strain>
    </source>
</reference>
<feature type="region of interest" description="Disordered" evidence="1">
    <location>
        <begin position="154"/>
        <end position="235"/>
    </location>
</feature>
<keyword evidence="3" id="KW-1185">Reference proteome</keyword>
<organism evidence="2 3">
    <name type="scientific">Elsinoe australis</name>
    <dbReference type="NCBI Taxonomy" id="40998"/>
    <lineage>
        <taxon>Eukaryota</taxon>
        <taxon>Fungi</taxon>
        <taxon>Dikarya</taxon>
        <taxon>Ascomycota</taxon>
        <taxon>Pezizomycotina</taxon>
        <taxon>Dothideomycetes</taxon>
        <taxon>Dothideomycetidae</taxon>
        <taxon>Myriangiales</taxon>
        <taxon>Elsinoaceae</taxon>
        <taxon>Elsinoe</taxon>
    </lineage>
</organism>
<name>A0A2P7YG11_9PEZI</name>